<name>A0A4Y3WF28_NITWI</name>
<dbReference type="Pfam" id="PF13546">
    <property type="entry name" value="DDE_5"/>
    <property type="match status" value="1"/>
</dbReference>
<organism evidence="3 4">
    <name type="scientific">Nitrobacter winogradskyi</name>
    <name type="common">Nitrobacter agilis</name>
    <dbReference type="NCBI Taxonomy" id="913"/>
    <lineage>
        <taxon>Bacteria</taxon>
        <taxon>Pseudomonadati</taxon>
        <taxon>Pseudomonadota</taxon>
        <taxon>Alphaproteobacteria</taxon>
        <taxon>Hyphomicrobiales</taxon>
        <taxon>Nitrobacteraceae</taxon>
        <taxon>Nitrobacter</taxon>
    </lineage>
</organism>
<evidence type="ECO:0000313" key="4">
    <source>
        <dbReference type="Proteomes" id="UP000318825"/>
    </source>
</evidence>
<dbReference type="InterPro" id="IPR039365">
    <property type="entry name" value="IS701-like"/>
</dbReference>
<reference evidence="3 4" key="1">
    <citation type="submission" date="2019-06" db="EMBL/GenBank/DDBJ databases">
        <title>Whole genome shotgun sequence of Nitrobacter winogradskyi NBRC 14297.</title>
        <authorList>
            <person name="Hosoyama A."/>
            <person name="Uohara A."/>
            <person name="Ohji S."/>
            <person name="Ichikawa N."/>
        </authorList>
    </citation>
    <scope>NUCLEOTIDE SEQUENCE [LARGE SCALE GENOMIC DNA]</scope>
    <source>
        <strain evidence="3 4">NBRC 14297</strain>
    </source>
</reference>
<dbReference type="PANTHER" id="PTHR33627:SF1">
    <property type="entry name" value="TRANSPOSASE"/>
    <property type="match status" value="1"/>
</dbReference>
<accession>A0A4Y3WF28</accession>
<dbReference type="NCBIfam" id="NF033540">
    <property type="entry name" value="transpos_IS701"/>
    <property type="match status" value="1"/>
</dbReference>
<sequence>MARWEDELGSWLEPFMSGLGHKARRRMCPLYVSGLIGPGDRKSVQPMAARLAPGDYDQMHHFIADGVWDAAPLEAELLVQADRLVGGNDAVLVIDDTSLPKKGDRSVGVAPQYASTLGKTANCQTLVSLTLARGEVPVMVALRLFLPESWTSDPARLKRAGVPIEHGGARSKPEIALAEIDRVIASGVRFGCVLADAGYGSSAPFRHALSERDLLWAVGLSRHQKVYPSNVTMIFPTEKARKPRKHHIPDMSPVSAETALIGDKWRKISWRRGTKGPLTCLFAARRVRIADGPKHRVFDKGVERMPGDEAWILGERRPGGEQKYYVSNLPADVPLRTLAAAVKARWICEQAHQQLKEELGLDHFEGRSWAGLHRHALMTMIAYAFLQSRRLMAAGREKKISTVPRHSRVCRPCVAPSSNSFFFDRQIADAHSAEDKSAKCNGTNKSAKVGLGGPQREMSPGLRLLASFLTRPKKAAAQANRAT</sequence>
<dbReference type="Proteomes" id="UP000318825">
    <property type="component" value="Unassembled WGS sequence"/>
</dbReference>
<dbReference type="PANTHER" id="PTHR33627">
    <property type="entry name" value="TRANSPOSASE"/>
    <property type="match status" value="1"/>
</dbReference>
<dbReference type="SUPFAM" id="SSF53098">
    <property type="entry name" value="Ribonuclease H-like"/>
    <property type="match status" value="1"/>
</dbReference>
<evidence type="ECO:0000259" key="2">
    <source>
        <dbReference type="Pfam" id="PF13546"/>
    </source>
</evidence>
<dbReference type="EMBL" id="BJNF01000124">
    <property type="protein sequence ID" value="GEC17627.1"/>
    <property type="molecule type" value="Genomic_DNA"/>
</dbReference>
<dbReference type="AlphaFoldDB" id="A0A4Y3WF28"/>
<gene>
    <name evidence="3" type="ORF">NWI01_35190</name>
</gene>
<feature type="region of interest" description="Disordered" evidence="1">
    <location>
        <begin position="434"/>
        <end position="458"/>
    </location>
</feature>
<protein>
    <submittedName>
        <fullName evidence="3">DDE transposase</fullName>
    </submittedName>
</protein>
<evidence type="ECO:0000256" key="1">
    <source>
        <dbReference type="SAM" id="MobiDB-lite"/>
    </source>
</evidence>
<proteinExistence type="predicted"/>
<dbReference type="InterPro" id="IPR038721">
    <property type="entry name" value="IS701-like_DDE_dom"/>
</dbReference>
<feature type="domain" description="Transposase IS701-like DDE" evidence="2">
    <location>
        <begin position="14"/>
        <end position="277"/>
    </location>
</feature>
<dbReference type="InterPro" id="IPR012337">
    <property type="entry name" value="RNaseH-like_sf"/>
</dbReference>
<evidence type="ECO:0000313" key="3">
    <source>
        <dbReference type="EMBL" id="GEC17627.1"/>
    </source>
</evidence>
<comment type="caution">
    <text evidence="3">The sequence shown here is derived from an EMBL/GenBank/DDBJ whole genome shotgun (WGS) entry which is preliminary data.</text>
</comment>